<name>A0A1S8XBF0_OPIVI</name>
<dbReference type="AlphaFoldDB" id="A0A1S8XBF0"/>
<keyword evidence="1" id="KW-0812">Transmembrane</keyword>
<keyword evidence="3" id="KW-1185">Reference proteome</keyword>
<sequence>MLALLFDYKVMDVNESHAALCYLVPRVSNLVGNEFKDNGFGTKCLNYLESLNCHFMLNYTIHLLDSKRRLFTVGLNVCIIEQLIVFFRALAYGRKHKMLNTK</sequence>
<evidence type="ECO:0000313" key="2">
    <source>
        <dbReference type="EMBL" id="OON24029.1"/>
    </source>
</evidence>
<evidence type="ECO:0000313" key="3">
    <source>
        <dbReference type="Proteomes" id="UP000243686"/>
    </source>
</evidence>
<feature type="transmembrane region" description="Helical" evidence="1">
    <location>
        <begin position="70"/>
        <end position="92"/>
    </location>
</feature>
<organism evidence="2 3">
    <name type="scientific">Opisthorchis viverrini</name>
    <name type="common">Southeast Asian liver fluke</name>
    <dbReference type="NCBI Taxonomy" id="6198"/>
    <lineage>
        <taxon>Eukaryota</taxon>
        <taxon>Metazoa</taxon>
        <taxon>Spiralia</taxon>
        <taxon>Lophotrochozoa</taxon>
        <taxon>Platyhelminthes</taxon>
        <taxon>Trematoda</taxon>
        <taxon>Digenea</taxon>
        <taxon>Opisthorchiida</taxon>
        <taxon>Opisthorchiata</taxon>
        <taxon>Opisthorchiidae</taxon>
        <taxon>Opisthorchis</taxon>
    </lineage>
</organism>
<dbReference type="Proteomes" id="UP000243686">
    <property type="component" value="Unassembled WGS sequence"/>
</dbReference>
<evidence type="ECO:0000256" key="1">
    <source>
        <dbReference type="SAM" id="Phobius"/>
    </source>
</evidence>
<dbReference type="EMBL" id="KV891460">
    <property type="protein sequence ID" value="OON24029.1"/>
    <property type="molecule type" value="Genomic_DNA"/>
</dbReference>
<protein>
    <submittedName>
        <fullName evidence="2">Uncharacterized protein</fullName>
    </submittedName>
</protein>
<accession>A0A1S8XBF0</accession>
<keyword evidence="1" id="KW-1133">Transmembrane helix</keyword>
<proteinExistence type="predicted"/>
<gene>
    <name evidence="2" type="ORF">X801_00060</name>
</gene>
<keyword evidence="1" id="KW-0472">Membrane</keyword>
<reference evidence="2 3" key="1">
    <citation type="submission" date="2015-03" db="EMBL/GenBank/DDBJ databases">
        <title>Draft genome of the nematode, Opisthorchis viverrini.</title>
        <authorList>
            <person name="Mitreva M."/>
        </authorList>
    </citation>
    <scope>NUCLEOTIDE SEQUENCE [LARGE SCALE GENOMIC DNA]</scope>
    <source>
        <strain evidence="2">Khon Kaen</strain>
    </source>
</reference>